<evidence type="ECO:0000256" key="5">
    <source>
        <dbReference type="ARBA" id="ARBA00011895"/>
    </source>
</evidence>
<dbReference type="NCBIfam" id="TIGR01203">
    <property type="entry name" value="HGPRTase"/>
    <property type="match status" value="1"/>
</dbReference>
<protein>
    <recommendedName>
        <fullName evidence="5 15">Hypoxanthine phosphoribosyltransferase</fullName>
        <ecNumber evidence="5 15">2.4.2.8</ecNumber>
    </recommendedName>
</protein>
<keyword evidence="11 15" id="KW-0547">Nucleotide-binding</keyword>
<dbReference type="GO" id="GO:0032263">
    <property type="term" value="P:GMP salvage"/>
    <property type="evidence" value="ECO:0007669"/>
    <property type="project" value="TreeGrafter"/>
</dbReference>
<evidence type="ECO:0000256" key="6">
    <source>
        <dbReference type="ARBA" id="ARBA00022490"/>
    </source>
</evidence>
<evidence type="ECO:0000256" key="13">
    <source>
        <dbReference type="ARBA" id="ARBA00048811"/>
    </source>
</evidence>
<evidence type="ECO:0000256" key="3">
    <source>
        <dbReference type="ARBA" id="ARBA00004669"/>
    </source>
</evidence>
<comment type="caution">
    <text evidence="17">The sequence shown here is derived from an EMBL/GenBank/DDBJ whole genome shotgun (WGS) entry which is preliminary data.</text>
</comment>
<evidence type="ECO:0000256" key="4">
    <source>
        <dbReference type="ARBA" id="ARBA00008391"/>
    </source>
</evidence>
<dbReference type="GO" id="GO:0032264">
    <property type="term" value="P:IMP salvage"/>
    <property type="evidence" value="ECO:0007669"/>
    <property type="project" value="UniProtKB-UniPathway"/>
</dbReference>
<dbReference type="CDD" id="cd06223">
    <property type="entry name" value="PRTases_typeI"/>
    <property type="match status" value="1"/>
</dbReference>
<dbReference type="GO" id="GO:0000287">
    <property type="term" value="F:magnesium ion binding"/>
    <property type="evidence" value="ECO:0007669"/>
    <property type="project" value="TreeGrafter"/>
</dbReference>
<dbReference type="UniPathway" id="UPA00591">
    <property type="reaction ID" value="UER00648"/>
</dbReference>
<dbReference type="SUPFAM" id="SSF53271">
    <property type="entry name" value="PRTase-like"/>
    <property type="match status" value="1"/>
</dbReference>
<evidence type="ECO:0000313" key="17">
    <source>
        <dbReference type="EMBL" id="MBB5057507.1"/>
    </source>
</evidence>
<reference evidence="17 18" key="1">
    <citation type="submission" date="2020-08" db="EMBL/GenBank/DDBJ databases">
        <title>Genomic Encyclopedia of Type Strains, Phase IV (KMG-V): Genome sequencing to study the core and pangenomes of soil and plant-associated prokaryotes.</title>
        <authorList>
            <person name="Whitman W."/>
        </authorList>
    </citation>
    <scope>NUCLEOTIDE SEQUENCE [LARGE SCALE GENOMIC DNA]</scope>
    <source>
        <strain evidence="17 18">M8UP14</strain>
    </source>
</reference>
<evidence type="ECO:0000256" key="2">
    <source>
        <dbReference type="ARBA" id="ARBA00004496"/>
    </source>
</evidence>
<keyword evidence="10 15" id="KW-0660">Purine salvage</keyword>
<comment type="cofactor">
    <cofactor evidence="1 15">
        <name>Mg(2+)</name>
        <dbReference type="ChEBI" id="CHEBI:18420"/>
    </cofactor>
</comment>
<dbReference type="GO" id="GO:0006178">
    <property type="term" value="P:guanine salvage"/>
    <property type="evidence" value="ECO:0007669"/>
    <property type="project" value="TreeGrafter"/>
</dbReference>
<sequence length="188" mass="20505">MSNSTPPTFPPSATMEVLISKEQIAERVAAIGKQISADYAGHSIVLIGVLKGAAIFLSDLARAIEVDNTFDFVAVSSYGRARVSSGAVKLIKDIDNPIEGKHVIIVEDILDTGLTLSYLRGLMLQHKPASLKIATCLDKPERRLVPIEADYVAFSIPNQFVIGYGMDYAERYRGVEDIRLFPDEAVGH</sequence>
<keyword evidence="6 15" id="KW-0963">Cytoplasm</keyword>
<dbReference type="InterPro" id="IPR000836">
    <property type="entry name" value="PRTase_dom"/>
</dbReference>
<keyword evidence="18" id="KW-1185">Reference proteome</keyword>
<dbReference type="GO" id="GO:0046100">
    <property type="term" value="P:hypoxanthine metabolic process"/>
    <property type="evidence" value="ECO:0007669"/>
    <property type="project" value="TreeGrafter"/>
</dbReference>
<dbReference type="PANTHER" id="PTHR43340">
    <property type="entry name" value="HYPOXANTHINE-GUANINE PHOSPHORIBOSYLTRANSFERASE"/>
    <property type="match status" value="1"/>
</dbReference>
<dbReference type="FunFam" id="3.40.50.2020:FF:000006">
    <property type="entry name" value="Hypoxanthine phosphoribosyltransferase"/>
    <property type="match status" value="1"/>
</dbReference>
<comment type="catalytic activity">
    <reaction evidence="14">
        <text>IMP + diphosphate = hypoxanthine + 5-phospho-alpha-D-ribose 1-diphosphate</text>
        <dbReference type="Rhea" id="RHEA:17973"/>
        <dbReference type="ChEBI" id="CHEBI:17368"/>
        <dbReference type="ChEBI" id="CHEBI:33019"/>
        <dbReference type="ChEBI" id="CHEBI:58017"/>
        <dbReference type="ChEBI" id="CHEBI:58053"/>
        <dbReference type="EC" id="2.4.2.8"/>
    </reaction>
    <physiologicalReaction direction="right-to-left" evidence="14">
        <dbReference type="Rhea" id="RHEA:17975"/>
    </physiologicalReaction>
</comment>
<evidence type="ECO:0000256" key="1">
    <source>
        <dbReference type="ARBA" id="ARBA00001946"/>
    </source>
</evidence>
<dbReference type="GO" id="GO:0004422">
    <property type="term" value="F:hypoxanthine phosphoribosyltransferase activity"/>
    <property type="evidence" value="ECO:0007669"/>
    <property type="project" value="InterPro"/>
</dbReference>
<evidence type="ECO:0000256" key="11">
    <source>
        <dbReference type="ARBA" id="ARBA00022741"/>
    </source>
</evidence>
<comment type="catalytic activity">
    <reaction evidence="13">
        <text>GMP + diphosphate = guanine + 5-phospho-alpha-D-ribose 1-diphosphate</text>
        <dbReference type="Rhea" id="RHEA:25424"/>
        <dbReference type="ChEBI" id="CHEBI:16235"/>
        <dbReference type="ChEBI" id="CHEBI:33019"/>
        <dbReference type="ChEBI" id="CHEBI:58017"/>
        <dbReference type="ChEBI" id="CHEBI:58115"/>
        <dbReference type="EC" id="2.4.2.8"/>
    </reaction>
    <physiologicalReaction direction="right-to-left" evidence="13">
        <dbReference type="Rhea" id="RHEA:25426"/>
    </physiologicalReaction>
</comment>
<evidence type="ECO:0000259" key="16">
    <source>
        <dbReference type="Pfam" id="PF00156"/>
    </source>
</evidence>
<dbReference type="EMBL" id="JACHIP010000003">
    <property type="protein sequence ID" value="MBB5057507.1"/>
    <property type="molecule type" value="Genomic_DNA"/>
</dbReference>
<evidence type="ECO:0000256" key="9">
    <source>
        <dbReference type="ARBA" id="ARBA00022723"/>
    </source>
</evidence>
<feature type="domain" description="Phosphoribosyltransferase" evidence="16">
    <location>
        <begin position="22"/>
        <end position="168"/>
    </location>
</feature>
<dbReference type="AlphaFoldDB" id="A0A7W7ZCY9"/>
<dbReference type="Gene3D" id="3.40.50.2020">
    <property type="match status" value="1"/>
</dbReference>
<dbReference type="Pfam" id="PF00156">
    <property type="entry name" value="Pribosyltran"/>
    <property type="match status" value="1"/>
</dbReference>
<keyword evidence="9 15" id="KW-0479">Metal-binding</keyword>
<name>A0A7W7ZCY9_9BACT</name>
<dbReference type="EC" id="2.4.2.8" evidence="5 15"/>
<evidence type="ECO:0000256" key="7">
    <source>
        <dbReference type="ARBA" id="ARBA00022676"/>
    </source>
</evidence>
<dbReference type="PANTHER" id="PTHR43340:SF1">
    <property type="entry name" value="HYPOXANTHINE PHOSPHORIBOSYLTRANSFERASE"/>
    <property type="match status" value="1"/>
</dbReference>
<evidence type="ECO:0000256" key="8">
    <source>
        <dbReference type="ARBA" id="ARBA00022679"/>
    </source>
</evidence>
<dbReference type="GO" id="GO:0005829">
    <property type="term" value="C:cytosol"/>
    <property type="evidence" value="ECO:0007669"/>
    <property type="project" value="TreeGrafter"/>
</dbReference>
<dbReference type="GO" id="GO:0006166">
    <property type="term" value="P:purine ribonucleoside salvage"/>
    <property type="evidence" value="ECO:0007669"/>
    <property type="project" value="UniProtKB-KW"/>
</dbReference>
<accession>A0A7W7ZCY9</accession>
<comment type="similarity">
    <text evidence="4 15">Belongs to the purine/pyrimidine phosphoribosyltransferase family.</text>
</comment>
<keyword evidence="8 15" id="KW-0808">Transferase</keyword>
<dbReference type="InterPro" id="IPR029057">
    <property type="entry name" value="PRTase-like"/>
</dbReference>
<comment type="subcellular location">
    <subcellularLocation>
        <location evidence="2 15">Cytoplasm</location>
    </subcellularLocation>
</comment>
<proteinExistence type="inferred from homology"/>
<gene>
    <name evidence="17" type="ORF">HDF16_002213</name>
</gene>
<dbReference type="GO" id="GO:0052657">
    <property type="term" value="F:guanine phosphoribosyltransferase activity"/>
    <property type="evidence" value="ECO:0007669"/>
    <property type="project" value="UniProtKB-ARBA"/>
</dbReference>
<evidence type="ECO:0000256" key="14">
    <source>
        <dbReference type="ARBA" id="ARBA00049402"/>
    </source>
</evidence>
<evidence type="ECO:0000313" key="18">
    <source>
        <dbReference type="Proteomes" id="UP000540989"/>
    </source>
</evidence>
<dbReference type="GO" id="GO:0000166">
    <property type="term" value="F:nucleotide binding"/>
    <property type="evidence" value="ECO:0007669"/>
    <property type="project" value="UniProtKB-KW"/>
</dbReference>
<evidence type="ECO:0000256" key="10">
    <source>
        <dbReference type="ARBA" id="ARBA00022726"/>
    </source>
</evidence>
<keyword evidence="7 15" id="KW-0328">Glycosyltransferase</keyword>
<keyword evidence="12 15" id="KW-0460">Magnesium</keyword>
<dbReference type="Proteomes" id="UP000540989">
    <property type="component" value="Unassembled WGS sequence"/>
</dbReference>
<dbReference type="RefSeq" id="WP_184216488.1">
    <property type="nucleotide sequence ID" value="NZ_JACHIP010000003.1"/>
</dbReference>
<comment type="pathway">
    <text evidence="3 15">Purine metabolism; IMP biosynthesis via salvage pathway; IMP from hypoxanthine: step 1/1.</text>
</comment>
<organism evidence="17 18">
    <name type="scientific">Granulicella aggregans</name>
    <dbReference type="NCBI Taxonomy" id="474949"/>
    <lineage>
        <taxon>Bacteria</taxon>
        <taxon>Pseudomonadati</taxon>
        <taxon>Acidobacteriota</taxon>
        <taxon>Terriglobia</taxon>
        <taxon>Terriglobales</taxon>
        <taxon>Acidobacteriaceae</taxon>
        <taxon>Granulicella</taxon>
    </lineage>
</organism>
<dbReference type="InterPro" id="IPR005904">
    <property type="entry name" value="Hxn_phspho_trans"/>
</dbReference>
<evidence type="ECO:0000256" key="15">
    <source>
        <dbReference type="RuleBase" id="RU364099"/>
    </source>
</evidence>
<evidence type="ECO:0000256" key="12">
    <source>
        <dbReference type="ARBA" id="ARBA00022842"/>
    </source>
</evidence>
<dbReference type="InterPro" id="IPR050408">
    <property type="entry name" value="HGPRT"/>
</dbReference>